<evidence type="ECO:0000313" key="3">
    <source>
        <dbReference type="Proteomes" id="UP001217485"/>
    </source>
</evidence>
<protein>
    <submittedName>
        <fullName evidence="2">Tetratricopeptide repeat protein</fullName>
    </submittedName>
</protein>
<gene>
    <name evidence="2" type="ORF">POL72_12450</name>
</gene>
<dbReference type="Gene3D" id="1.25.40.10">
    <property type="entry name" value="Tetratricopeptide repeat domain"/>
    <property type="match status" value="1"/>
</dbReference>
<dbReference type="SUPFAM" id="SSF48452">
    <property type="entry name" value="TPR-like"/>
    <property type="match status" value="1"/>
</dbReference>
<proteinExistence type="predicted"/>
<dbReference type="InterPro" id="IPR011990">
    <property type="entry name" value="TPR-like_helical_dom_sf"/>
</dbReference>
<evidence type="ECO:0000313" key="2">
    <source>
        <dbReference type="EMBL" id="MDC0678546.1"/>
    </source>
</evidence>
<name>A0ABT5C022_9BACT</name>
<evidence type="ECO:0000256" key="1">
    <source>
        <dbReference type="SAM" id="MobiDB-lite"/>
    </source>
</evidence>
<accession>A0ABT5C022</accession>
<dbReference type="Proteomes" id="UP001217485">
    <property type="component" value="Unassembled WGS sequence"/>
</dbReference>
<organism evidence="2 3">
    <name type="scientific">Sorangium atrum</name>
    <dbReference type="NCBI Taxonomy" id="2995308"/>
    <lineage>
        <taxon>Bacteria</taxon>
        <taxon>Pseudomonadati</taxon>
        <taxon>Myxococcota</taxon>
        <taxon>Polyangia</taxon>
        <taxon>Polyangiales</taxon>
        <taxon>Polyangiaceae</taxon>
        <taxon>Sorangium</taxon>
    </lineage>
</organism>
<keyword evidence="3" id="KW-1185">Reference proteome</keyword>
<dbReference type="Pfam" id="PF13414">
    <property type="entry name" value="TPR_11"/>
    <property type="match status" value="1"/>
</dbReference>
<comment type="caution">
    <text evidence="2">The sequence shown here is derived from an EMBL/GenBank/DDBJ whole genome shotgun (WGS) entry which is preliminary data.</text>
</comment>
<dbReference type="RefSeq" id="WP_272095373.1">
    <property type="nucleotide sequence ID" value="NZ_JAQNDK010000001.1"/>
</dbReference>
<dbReference type="EMBL" id="JAQNDK010000001">
    <property type="protein sequence ID" value="MDC0678546.1"/>
    <property type="molecule type" value="Genomic_DNA"/>
</dbReference>
<feature type="region of interest" description="Disordered" evidence="1">
    <location>
        <begin position="135"/>
        <end position="165"/>
    </location>
</feature>
<reference evidence="2 3" key="1">
    <citation type="submission" date="2023-01" db="EMBL/GenBank/DDBJ databases">
        <title>Minimal conservation of predation-associated metabolite biosynthetic gene clusters underscores biosynthetic potential of Myxococcota including descriptions for ten novel species: Archangium lansinium sp. nov., Myxococcus landrumus sp. nov., Nannocystis bai.</title>
        <authorList>
            <person name="Ahearne A."/>
            <person name="Stevens C."/>
            <person name="Dowd S."/>
        </authorList>
    </citation>
    <scope>NUCLEOTIDE SEQUENCE [LARGE SCALE GENOMIC DNA]</scope>
    <source>
        <strain evidence="2 3">WIWO2</strain>
    </source>
</reference>
<sequence length="165" mass="18681">MAVDRDKVLQTAQKLVERKRFDKAIVEYQKLVADDPKDVRTLLKIGDLYLKTEEYVEAITTYERVGQFYSLQGFALKAIAVYKQIREIIHKHVPQYEDRFGHIVPRLAEIYTQLGLTSDALAAYDEVATRLLRAGRPTATRSTSSSGSSTSTRTTPSPTSASRRR</sequence>